<feature type="compositionally biased region" description="Basic and acidic residues" evidence="1">
    <location>
        <begin position="1"/>
        <end position="14"/>
    </location>
</feature>
<gene>
    <name evidence="2" type="ORF">IC006_2540</name>
    <name evidence="3" type="ORF">IC007_2553</name>
</gene>
<feature type="region of interest" description="Disordered" evidence="1">
    <location>
        <begin position="1"/>
        <end position="23"/>
    </location>
</feature>
<dbReference type="Proteomes" id="UP000322983">
    <property type="component" value="Chromosome"/>
</dbReference>
<evidence type="ECO:0000256" key="1">
    <source>
        <dbReference type="SAM" id="MobiDB-lite"/>
    </source>
</evidence>
<dbReference type="Proteomes" id="UP000325030">
    <property type="component" value="Chromosome"/>
</dbReference>
<accession>A0A510E758</accession>
<reference evidence="5" key="1">
    <citation type="submission" date="2018-09" db="EMBL/GenBank/DDBJ databases">
        <title>Complete Genome Sequencing of Sulfolobus sp. JCM 16834.</title>
        <authorList>
            <person name="Kato S."/>
            <person name="Itoh T."/>
            <person name="Ohkuma M."/>
        </authorList>
    </citation>
    <scope>NUCLEOTIDE SEQUENCE [LARGE SCALE GENOMIC DNA]</scope>
    <source>
        <strain evidence="5">IC-007</strain>
    </source>
</reference>
<dbReference type="STRING" id="1294262.GCA_001316085_01421"/>
<dbReference type="EMBL" id="AP018930">
    <property type="protein sequence ID" value="BBG27998.1"/>
    <property type="molecule type" value="Genomic_DNA"/>
</dbReference>
<accession>A0A510DYB6</accession>
<dbReference type="KEGG" id="step:IC006_2540"/>
<name>A0A510DYB6_9CREN</name>
<evidence type="ECO:0000313" key="4">
    <source>
        <dbReference type="Proteomes" id="UP000322983"/>
    </source>
</evidence>
<protein>
    <submittedName>
        <fullName evidence="2">Uncharacterized protein</fullName>
    </submittedName>
</protein>
<organism evidence="2 4">
    <name type="scientific">Sulfuracidifex tepidarius</name>
    <dbReference type="NCBI Taxonomy" id="1294262"/>
    <lineage>
        <taxon>Archaea</taxon>
        <taxon>Thermoproteota</taxon>
        <taxon>Thermoprotei</taxon>
        <taxon>Sulfolobales</taxon>
        <taxon>Sulfolobaceae</taxon>
        <taxon>Sulfuracidifex</taxon>
    </lineage>
</organism>
<reference evidence="2 4" key="2">
    <citation type="journal article" date="2020" name="Int. J. Syst. Evol. Microbiol.">
        <title>Sulfuracidifex tepidarius gen. nov., sp. nov. and transfer of Sulfolobus metallicus Huber and Stetter 1992 to the genus Sulfuracidifex as Sulfuracidifex metallicus comb. nov.</title>
        <authorList>
            <person name="Itoh T."/>
            <person name="Miura T."/>
            <person name="Sakai H.D."/>
            <person name="Kato S."/>
            <person name="Ohkuma M."/>
            <person name="Takashina T."/>
        </authorList>
    </citation>
    <scope>NUCLEOTIDE SEQUENCE [LARGE SCALE GENOMIC DNA]</scope>
    <source>
        <strain evidence="2 4">IC-006</strain>
        <strain evidence="3">IC-007</strain>
    </source>
</reference>
<evidence type="ECO:0000313" key="2">
    <source>
        <dbReference type="EMBL" id="BBG25205.1"/>
    </source>
</evidence>
<sequence>MLIKQKDEPNEMKNGRNSFRLGETEKTGIPLEVQLISRDVSNEYIRQVTMELEFFRRDV</sequence>
<evidence type="ECO:0000313" key="3">
    <source>
        <dbReference type="EMBL" id="BBG27998.1"/>
    </source>
</evidence>
<proteinExistence type="predicted"/>
<dbReference type="AlphaFoldDB" id="A0A510DYB6"/>
<dbReference type="EMBL" id="AP018929">
    <property type="protein sequence ID" value="BBG25205.1"/>
    <property type="molecule type" value="Genomic_DNA"/>
</dbReference>
<evidence type="ECO:0000313" key="5">
    <source>
        <dbReference type="Proteomes" id="UP000325030"/>
    </source>
</evidence>
<dbReference type="RefSeq" id="WP_054845776.1">
    <property type="nucleotide sequence ID" value="NZ_AP018929.1"/>
</dbReference>
<dbReference type="GeneID" id="41718826"/>
<keyword evidence="4" id="KW-1185">Reference proteome</keyword>